<evidence type="ECO:0000313" key="2">
    <source>
        <dbReference type="Proteomes" id="UP000309215"/>
    </source>
</evidence>
<dbReference type="Proteomes" id="UP000309215">
    <property type="component" value="Unassembled WGS sequence"/>
</dbReference>
<dbReference type="OrthoDB" id="6287017at2"/>
<reference evidence="1 2" key="1">
    <citation type="submission" date="2019-04" db="EMBL/GenBank/DDBJ databases">
        <authorList>
            <person name="Li Y."/>
            <person name="Wang J."/>
        </authorList>
    </citation>
    <scope>NUCLEOTIDE SEQUENCE [LARGE SCALE GENOMIC DNA]</scope>
    <source>
        <strain evidence="1 2">DSM 14668</strain>
    </source>
</reference>
<comment type="caution">
    <text evidence="1">The sequence shown here is derived from an EMBL/GenBank/DDBJ whole genome shotgun (WGS) entry which is preliminary data.</text>
</comment>
<keyword evidence="2" id="KW-1185">Reference proteome</keyword>
<evidence type="ECO:0000313" key="1">
    <source>
        <dbReference type="EMBL" id="TKD12995.1"/>
    </source>
</evidence>
<dbReference type="NCBIfam" id="TIGR03795">
    <property type="entry name" value="RNP_Burkhold"/>
    <property type="match status" value="2"/>
</dbReference>
<dbReference type="EMBL" id="SSMQ01000001">
    <property type="protein sequence ID" value="TKD12995.1"/>
    <property type="molecule type" value="Genomic_DNA"/>
</dbReference>
<dbReference type="GO" id="GO:0003824">
    <property type="term" value="F:catalytic activity"/>
    <property type="evidence" value="ECO:0007669"/>
    <property type="project" value="InterPro"/>
</dbReference>
<dbReference type="AlphaFoldDB" id="A0A4U1JK56"/>
<name>A0A4U1JK56_9BACT</name>
<accession>A0A4U1JK56</accession>
<dbReference type="SUPFAM" id="SSF56209">
    <property type="entry name" value="Nitrile hydratase alpha chain"/>
    <property type="match status" value="1"/>
</dbReference>
<dbReference type="GO" id="GO:0046914">
    <property type="term" value="F:transition metal ion binding"/>
    <property type="evidence" value="ECO:0007669"/>
    <property type="project" value="InterPro"/>
</dbReference>
<protein>
    <submittedName>
        <fullName evidence="1">Uncharacterized protein</fullName>
    </submittedName>
</protein>
<gene>
    <name evidence="1" type="ORF">E8A74_00045</name>
</gene>
<sequence length="278" mass="30548">MGMNKLLDFRTAYMRSIATAWSSPSFLNELTTNPTGTLSRYFGFDWPWTNACTLEITTSEAAQGRFEWIGDEWVWSKNLLDSLTLYLPLTAPSSDPNARAMALADYYRQRASLFSDDWGTEYGPLGPLLALRSPRGVPVVIDPAVGPHSSAPIGGFVPSDNEFSAFQVALLSALAKAWADPGFKQKLLIDSTVALHTIRGYELPWNMNITIRDDSGAHWTPPNVSSSPPSHGQSYWTFSQPSALTLYLPTKPHNVEAEPIALAAYNATGAEYPFTCCC</sequence>
<dbReference type="InterPro" id="IPR022261">
    <property type="entry name" value="RNP_Burkhold"/>
</dbReference>
<organism evidence="1 2">
    <name type="scientific">Polyangium fumosum</name>
    <dbReference type="NCBI Taxonomy" id="889272"/>
    <lineage>
        <taxon>Bacteria</taxon>
        <taxon>Pseudomonadati</taxon>
        <taxon>Myxococcota</taxon>
        <taxon>Polyangia</taxon>
        <taxon>Polyangiales</taxon>
        <taxon>Polyangiaceae</taxon>
        <taxon>Polyangium</taxon>
    </lineage>
</organism>
<proteinExistence type="predicted"/>
<dbReference type="InterPro" id="IPR036648">
    <property type="entry name" value="CN_Hdrase_a/SCN_Hdrase_g_sf"/>
</dbReference>